<evidence type="ECO:0000256" key="1">
    <source>
        <dbReference type="SAM" id="MobiDB-lite"/>
    </source>
</evidence>
<evidence type="ECO:0000256" key="2">
    <source>
        <dbReference type="SAM" id="Phobius"/>
    </source>
</evidence>
<sequence length="60" mass="6675">MEILGLLIPVSLILGGLGLAAFFWAMRTKQFDDPEGDANRILTKEYDDKPKPDAPDVRKS</sequence>
<comment type="caution">
    <text evidence="3">The sequence shown here is derived from an EMBL/GenBank/DDBJ whole genome shotgun (WGS) entry which is preliminary data.</text>
</comment>
<evidence type="ECO:0000313" key="4">
    <source>
        <dbReference type="Proteomes" id="UP000284547"/>
    </source>
</evidence>
<dbReference type="RefSeq" id="WP_118150271.1">
    <property type="nucleotide sequence ID" value="NZ_QWEY01000002.1"/>
</dbReference>
<dbReference type="InterPro" id="IPR004714">
    <property type="entry name" value="Cyt_oxidase_maturation_cbb3"/>
</dbReference>
<proteinExistence type="predicted"/>
<reference evidence="3 4" key="1">
    <citation type="submission" date="2018-08" db="EMBL/GenBank/DDBJ databases">
        <title>Flavobacterium tibetense sp. nov., isolated from a wetland YonghuCo on Tibetan Plateau.</title>
        <authorList>
            <person name="Phurbu D."/>
            <person name="Lu H."/>
            <person name="Xing P."/>
        </authorList>
    </citation>
    <scope>NUCLEOTIDE SEQUENCE [LARGE SCALE GENOMIC DNA]</scope>
    <source>
        <strain evidence="3 4">DJC</strain>
    </source>
</reference>
<dbReference type="Proteomes" id="UP000284547">
    <property type="component" value="Unassembled WGS sequence"/>
</dbReference>
<feature type="transmembrane region" description="Helical" evidence="2">
    <location>
        <begin position="6"/>
        <end position="25"/>
    </location>
</feature>
<keyword evidence="4" id="KW-1185">Reference proteome</keyword>
<dbReference type="Pfam" id="PF03597">
    <property type="entry name" value="FixS"/>
    <property type="match status" value="1"/>
</dbReference>
<dbReference type="EMBL" id="QWEY01000002">
    <property type="protein sequence ID" value="RGP38219.1"/>
    <property type="molecule type" value="Genomic_DNA"/>
</dbReference>
<name>A0A411Z591_9RHOB</name>
<gene>
    <name evidence="3" type="primary">ccoS</name>
    <name evidence="3" type="ORF">D1012_05145</name>
</gene>
<dbReference type="OrthoDB" id="9802763at2"/>
<protein>
    <submittedName>
        <fullName evidence="3">Cbb3-type cytochrome oxidase assembly protein CcoS</fullName>
    </submittedName>
</protein>
<dbReference type="AlphaFoldDB" id="A0A411Z591"/>
<keyword evidence="2" id="KW-0812">Transmembrane</keyword>
<keyword evidence="2" id="KW-0472">Membrane</keyword>
<dbReference type="PANTHER" id="PTHR41532:SF1">
    <property type="entry name" value="FIXS PROTEIN"/>
    <property type="match status" value="1"/>
</dbReference>
<organism evidence="3 4">
    <name type="scientific">Pseudotabrizicola alkalilacus</name>
    <dbReference type="NCBI Taxonomy" id="2305252"/>
    <lineage>
        <taxon>Bacteria</taxon>
        <taxon>Pseudomonadati</taxon>
        <taxon>Pseudomonadota</taxon>
        <taxon>Alphaproteobacteria</taxon>
        <taxon>Rhodobacterales</taxon>
        <taxon>Paracoccaceae</taxon>
        <taxon>Pseudotabrizicola</taxon>
    </lineage>
</organism>
<keyword evidence="2" id="KW-1133">Transmembrane helix</keyword>
<dbReference type="NCBIfam" id="TIGR00847">
    <property type="entry name" value="ccoS"/>
    <property type="match status" value="1"/>
</dbReference>
<dbReference type="PANTHER" id="PTHR41532">
    <property type="entry name" value="FIXS PROTEIN"/>
    <property type="match status" value="1"/>
</dbReference>
<feature type="compositionally biased region" description="Basic and acidic residues" evidence="1">
    <location>
        <begin position="42"/>
        <end position="60"/>
    </location>
</feature>
<feature type="region of interest" description="Disordered" evidence="1">
    <location>
        <begin position="32"/>
        <end position="60"/>
    </location>
</feature>
<evidence type="ECO:0000313" key="3">
    <source>
        <dbReference type="EMBL" id="RGP38219.1"/>
    </source>
</evidence>
<accession>A0A411Z591</accession>